<evidence type="ECO:0000313" key="1">
    <source>
        <dbReference type="EMBL" id="ARJ07527.1"/>
    </source>
</evidence>
<accession>A0A1X9LQX8</accession>
<dbReference type="EMBL" id="CP020716">
    <property type="protein sequence ID" value="ARJ07527.1"/>
    <property type="molecule type" value="Genomic_DNA"/>
</dbReference>
<gene>
    <name evidence="1" type="ORF">B5808_19185</name>
</gene>
<organism evidence="1 2">
    <name type="scientific">Cnuibacter physcomitrellae</name>
    <dbReference type="NCBI Taxonomy" id="1619308"/>
    <lineage>
        <taxon>Bacteria</taxon>
        <taxon>Bacillati</taxon>
        <taxon>Actinomycetota</taxon>
        <taxon>Actinomycetes</taxon>
        <taxon>Micrococcales</taxon>
        <taxon>Microbacteriaceae</taxon>
        <taxon>Cnuibacter</taxon>
    </lineage>
</organism>
<dbReference type="AlphaFoldDB" id="A0A1X9LQX8"/>
<keyword evidence="2" id="KW-1185">Reference proteome</keyword>
<reference evidence="1 2" key="1">
    <citation type="submission" date="2017-04" db="EMBL/GenBank/DDBJ databases">
        <authorList>
            <person name="Afonso C.L."/>
            <person name="Miller P.J."/>
            <person name="Scott M.A."/>
            <person name="Spackman E."/>
            <person name="Goraichik I."/>
            <person name="Dimitrov K.M."/>
            <person name="Suarez D.L."/>
            <person name="Swayne D.E."/>
        </authorList>
    </citation>
    <scope>NUCLEOTIDE SEQUENCE [LARGE SCALE GENOMIC DNA]</scope>
    <source>
        <strain evidence="2">XA(T)</strain>
        <plasmid evidence="2">Plasmid unnamed1</plasmid>
    </source>
</reference>
<dbReference type="RefSeq" id="WP_085021664.1">
    <property type="nucleotide sequence ID" value="NZ_BMHD01000003.1"/>
</dbReference>
<keyword evidence="1" id="KW-0614">Plasmid</keyword>
<evidence type="ECO:0000313" key="2">
    <source>
        <dbReference type="Proteomes" id="UP000192775"/>
    </source>
</evidence>
<protein>
    <submittedName>
        <fullName evidence="1">Uncharacterized protein</fullName>
    </submittedName>
</protein>
<geneLocation type="plasmid" evidence="1">
    <name>unnamed1</name>
</geneLocation>
<sequence length="71" mass="7313">MTANERPVPPPQAVGKGPIRRPVLAATVLTVLTVAAVLLGSLAWGIVQQRLDTAWSALTLTPSPSIPSSDG</sequence>
<dbReference type="Proteomes" id="UP000192775">
    <property type="component" value="Plasmid unnamed1"/>
</dbReference>
<dbReference type="KEGG" id="cphy:B5808_19185"/>
<proteinExistence type="predicted"/>
<name>A0A1X9LQX8_9MICO</name>